<dbReference type="Proteomes" id="UP001292084">
    <property type="component" value="Unassembled WGS sequence"/>
</dbReference>
<comment type="caution">
    <text evidence="2">The sequence shown here is derived from an EMBL/GenBank/DDBJ whole genome shotgun (WGS) entry which is preliminary data.</text>
</comment>
<dbReference type="PIRSF" id="PIRSF009141">
    <property type="entry name" value="UCP009141"/>
    <property type="match status" value="1"/>
</dbReference>
<dbReference type="RefSeq" id="WP_322422431.1">
    <property type="nucleotide sequence ID" value="NZ_JAXQNN010000006.1"/>
</dbReference>
<accession>A0ABU5KQE1</accession>
<name>A0ABU5KQE1_9BACL</name>
<feature type="transmembrane region" description="Helical" evidence="1">
    <location>
        <begin position="21"/>
        <end position="45"/>
    </location>
</feature>
<feature type="transmembrane region" description="Helical" evidence="1">
    <location>
        <begin position="202"/>
        <end position="224"/>
    </location>
</feature>
<gene>
    <name evidence="2" type="ORF">UFB30_14635</name>
</gene>
<dbReference type="Pfam" id="PF05675">
    <property type="entry name" value="DUF817"/>
    <property type="match status" value="1"/>
</dbReference>
<evidence type="ECO:0000256" key="1">
    <source>
        <dbReference type="SAM" id="Phobius"/>
    </source>
</evidence>
<keyword evidence="1" id="KW-0472">Membrane</keyword>
<feature type="transmembrane region" description="Helical" evidence="1">
    <location>
        <begin position="51"/>
        <end position="70"/>
    </location>
</feature>
<keyword evidence="1" id="KW-1133">Transmembrane helix</keyword>
<keyword evidence="3" id="KW-1185">Reference proteome</keyword>
<protein>
    <submittedName>
        <fullName evidence="2">DUF817 domain-containing protein</fullName>
    </submittedName>
</protein>
<evidence type="ECO:0000313" key="3">
    <source>
        <dbReference type="Proteomes" id="UP001292084"/>
    </source>
</evidence>
<feature type="transmembrane region" description="Helical" evidence="1">
    <location>
        <begin position="244"/>
        <end position="261"/>
    </location>
</feature>
<organism evidence="2 3">
    <name type="scientific">Jeotgalibacillus haloalkalitolerans</name>
    <dbReference type="NCBI Taxonomy" id="3104292"/>
    <lineage>
        <taxon>Bacteria</taxon>
        <taxon>Bacillati</taxon>
        <taxon>Bacillota</taxon>
        <taxon>Bacilli</taxon>
        <taxon>Bacillales</taxon>
        <taxon>Caryophanaceae</taxon>
        <taxon>Jeotgalibacillus</taxon>
    </lineage>
</organism>
<keyword evidence="1" id="KW-0812">Transmembrane</keyword>
<sequence length="272" mass="31769">MSVLIQTKQSLKGRLIYTGFQLIHFVKELALSCIFPAVIFLSLALTEVLPLPILARYDWLLIIFLVMQWWMVRSGLETADELKVICLFHIIGLILEVYKVNMGSWFYPESGIFKIADVPLYSGFMYASVASFLCQAWRRLNVRMINWPAPWLVIPLAFMIYLNFFTHHVWLDIRWILLGCVVIIFFKTTVSFHIRSEKYQMPLIFSFILTGLFIWIAENVATYFNAWQYPNQQEGWEIVHVGKVSSWILLVIVSFLIVAGLKRVKESRCDKI</sequence>
<feature type="transmembrane region" description="Helical" evidence="1">
    <location>
        <begin position="82"/>
        <end position="98"/>
    </location>
</feature>
<feature type="transmembrane region" description="Helical" evidence="1">
    <location>
        <begin position="173"/>
        <end position="190"/>
    </location>
</feature>
<evidence type="ECO:0000313" key="2">
    <source>
        <dbReference type="EMBL" id="MDZ5713469.1"/>
    </source>
</evidence>
<dbReference type="EMBL" id="JAXQNN010000006">
    <property type="protein sequence ID" value="MDZ5713469.1"/>
    <property type="molecule type" value="Genomic_DNA"/>
</dbReference>
<reference evidence="2 3" key="1">
    <citation type="submission" date="2023-12" db="EMBL/GenBank/DDBJ databases">
        <title>Jeotgalibacillus haloalkaliphilus sp. nov., a novel salt-tolerant bacteria, isolated from the estuary of the Fenhe River into the Yellow River.</title>
        <authorList>
            <person name="Li Y."/>
        </authorList>
    </citation>
    <scope>NUCLEOTIDE SEQUENCE [LARGE SCALE GENOMIC DNA]</scope>
    <source>
        <strain evidence="2 3">HH7-29</strain>
    </source>
</reference>
<proteinExistence type="predicted"/>
<dbReference type="InterPro" id="IPR008535">
    <property type="entry name" value="DUF817"/>
</dbReference>
<feature type="transmembrane region" description="Helical" evidence="1">
    <location>
        <begin position="118"/>
        <end position="137"/>
    </location>
</feature>
<feature type="transmembrane region" description="Helical" evidence="1">
    <location>
        <begin position="149"/>
        <end position="167"/>
    </location>
</feature>